<organism evidence="1 2">
    <name type="scientific">Acorus calamus</name>
    <name type="common">Sweet flag</name>
    <dbReference type="NCBI Taxonomy" id="4465"/>
    <lineage>
        <taxon>Eukaryota</taxon>
        <taxon>Viridiplantae</taxon>
        <taxon>Streptophyta</taxon>
        <taxon>Embryophyta</taxon>
        <taxon>Tracheophyta</taxon>
        <taxon>Spermatophyta</taxon>
        <taxon>Magnoliopsida</taxon>
        <taxon>Liliopsida</taxon>
        <taxon>Acoraceae</taxon>
        <taxon>Acorus</taxon>
    </lineage>
</organism>
<dbReference type="EMBL" id="JAUJYO010000005">
    <property type="protein sequence ID" value="KAK1315923.1"/>
    <property type="molecule type" value="Genomic_DNA"/>
</dbReference>
<gene>
    <name evidence="1" type="ORF">QJS10_CPA05g00350</name>
</gene>
<accession>A0AAV9EUQ8</accession>
<protein>
    <submittedName>
        <fullName evidence="1">Uncharacterized protein</fullName>
    </submittedName>
</protein>
<reference evidence="1" key="2">
    <citation type="submission" date="2023-06" db="EMBL/GenBank/DDBJ databases">
        <authorList>
            <person name="Ma L."/>
            <person name="Liu K.-W."/>
            <person name="Li Z."/>
            <person name="Hsiao Y.-Y."/>
            <person name="Qi Y."/>
            <person name="Fu T."/>
            <person name="Tang G."/>
            <person name="Zhang D."/>
            <person name="Sun W.-H."/>
            <person name="Liu D.-K."/>
            <person name="Li Y."/>
            <person name="Chen G.-Z."/>
            <person name="Liu X.-D."/>
            <person name="Liao X.-Y."/>
            <person name="Jiang Y.-T."/>
            <person name="Yu X."/>
            <person name="Hao Y."/>
            <person name="Huang J."/>
            <person name="Zhao X.-W."/>
            <person name="Ke S."/>
            <person name="Chen Y.-Y."/>
            <person name="Wu W.-L."/>
            <person name="Hsu J.-L."/>
            <person name="Lin Y.-F."/>
            <person name="Huang M.-D."/>
            <person name="Li C.-Y."/>
            <person name="Huang L."/>
            <person name="Wang Z.-W."/>
            <person name="Zhao X."/>
            <person name="Zhong W.-Y."/>
            <person name="Peng D.-H."/>
            <person name="Ahmad S."/>
            <person name="Lan S."/>
            <person name="Zhang J.-S."/>
            <person name="Tsai W.-C."/>
            <person name="Van De Peer Y."/>
            <person name="Liu Z.-J."/>
        </authorList>
    </citation>
    <scope>NUCLEOTIDE SEQUENCE</scope>
    <source>
        <strain evidence="1">CP</strain>
        <tissue evidence="1">Leaves</tissue>
    </source>
</reference>
<comment type="caution">
    <text evidence="1">The sequence shown here is derived from an EMBL/GenBank/DDBJ whole genome shotgun (WGS) entry which is preliminary data.</text>
</comment>
<name>A0AAV9EUQ8_ACOCL</name>
<dbReference type="Proteomes" id="UP001180020">
    <property type="component" value="Unassembled WGS sequence"/>
</dbReference>
<evidence type="ECO:0000313" key="2">
    <source>
        <dbReference type="Proteomes" id="UP001180020"/>
    </source>
</evidence>
<sequence length="88" mass="9851">MAVAVGVGRGLRYMHEGCPGAPICGFSGARWLRSEEKEKRTNRCWHDSLSDAELNASPVKSDSFAFGVLLLRLFCPRHPDYNDNQIIE</sequence>
<keyword evidence="2" id="KW-1185">Reference proteome</keyword>
<evidence type="ECO:0000313" key="1">
    <source>
        <dbReference type="EMBL" id="KAK1315923.1"/>
    </source>
</evidence>
<dbReference type="AlphaFoldDB" id="A0AAV9EUQ8"/>
<proteinExistence type="predicted"/>
<reference evidence="1" key="1">
    <citation type="journal article" date="2023" name="Nat. Commun.">
        <title>Diploid and tetraploid genomes of Acorus and the evolution of monocots.</title>
        <authorList>
            <person name="Ma L."/>
            <person name="Liu K.W."/>
            <person name="Li Z."/>
            <person name="Hsiao Y.Y."/>
            <person name="Qi Y."/>
            <person name="Fu T."/>
            <person name="Tang G.D."/>
            <person name="Zhang D."/>
            <person name="Sun W.H."/>
            <person name="Liu D.K."/>
            <person name="Li Y."/>
            <person name="Chen G.Z."/>
            <person name="Liu X.D."/>
            <person name="Liao X.Y."/>
            <person name="Jiang Y.T."/>
            <person name="Yu X."/>
            <person name="Hao Y."/>
            <person name="Huang J."/>
            <person name="Zhao X.W."/>
            <person name="Ke S."/>
            <person name="Chen Y.Y."/>
            <person name="Wu W.L."/>
            <person name="Hsu J.L."/>
            <person name="Lin Y.F."/>
            <person name="Huang M.D."/>
            <person name="Li C.Y."/>
            <person name="Huang L."/>
            <person name="Wang Z.W."/>
            <person name="Zhao X."/>
            <person name="Zhong W.Y."/>
            <person name="Peng D.H."/>
            <person name="Ahmad S."/>
            <person name="Lan S."/>
            <person name="Zhang J.S."/>
            <person name="Tsai W.C."/>
            <person name="Van de Peer Y."/>
            <person name="Liu Z.J."/>
        </authorList>
    </citation>
    <scope>NUCLEOTIDE SEQUENCE</scope>
    <source>
        <strain evidence="1">CP</strain>
    </source>
</reference>